<reference evidence="9" key="1">
    <citation type="submission" date="2020-10" db="EMBL/GenBank/DDBJ databases">
        <authorList>
            <person name="Gilroy R."/>
        </authorList>
    </citation>
    <scope>NUCLEOTIDE SEQUENCE</scope>
    <source>
        <strain evidence="9">ChiBcolR7-354</strain>
    </source>
</reference>
<protein>
    <submittedName>
        <fullName evidence="9">Sugar ABC transporter permease</fullName>
    </submittedName>
</protein>
<evidence type="ECO:0000256" key="2">
    <source>
        <dbReference type="ARBA" id="ARBA00022448"/>
    </source>
</evidence>
<name>A0A9D1CS12_9FIRM</name>
<dbReference type="GO" id="GO:0005886">
    <property type="term" value="C:plasma membrane"/>
    <property type="evidence" value="ECO:0007669"/>
    <property type="project" value="UniProtKB-SubCell"/>
</dbReference>
<dbReference type="Gene3D" id="1.10.3720.10">
    <property type="entry name" value="MetI-like"/>
    <property type="match status" value="1"/>
</dbReference>
<evidence type="ECO:0000313" key="9">
    <source>
        <dbReference type="EMBL" id="HIQ78096.1"/>
    </source>
</evidence>
<keyword evidence="4 7" id="KW-0812">Transmembrane</keyword>
<dbReference type="CDD" id="cd06261">
    <property type="entry name" value="TM_PBP2"/>
    <property type="match status" value="1"/>
</dbReference>
<dbReference type="GO" id="GO:0055085">
    <property type="term" value="P:transmembrane transport"/>
    <property type="evidence" value="ECO:0007669"/>
    <property type="project" value="InterPro"/>
</dbReference>
<keyword evidence="3" id="KW-1003">Cell membrane</keyword>
<dbReference type="Proteomes" id="UP000824262">
    <property type="component" value="Unassembled WGS sequence"/>
</dbReference>
<dbReference type="PROSITE" id="PS50928">
    <property type="entry name" value="ABC_TM1"/>
    <property type="match status" value="1"/>
</dbReference>
<dbReference type="InterPro" id="IPR035906">
    <property type="entry name" value="MetI-like_sf"/>
</dbReference>
<feature type="transmembrane region" description="Helical" evidence="7">
    <location>
        <begin position="235"/>
        <end position="258"/>
    </location>
</feature>
<evidence type="ECO:0000256" key="6">
    <source>
        <dbReference type="ARBA" id="ARBA00023136"/>
    </source>
</evidence>
<keyword evidence="5 7" id="KW-1133">Transmembrane helix</keyword>
<sequence length="323" mass="36800">MEQTSGQKHLKKRRGSSLRDDIELTLLAVPTTVWYIIFCYLPMFGLILAFKDYRIVDATKGFIYNLLHSDWTAFGNFEFFVKSSQFGIVLRNTLLYNIVFIILNIVIPVSLAILINQLYSKRKSKTYQTMMFMPHFMSWVVVSYFVFAFLSYDKGLLNSVLEAFGKEPINWYTEAKYWPAILVFMQVWKTMGYNMVVYLASISGIDTSLYEAGALDGASKFQQAIHITLPALKPVIIMMFILSVGRIFSTDFGLFYQIPRGVTNSLYQATMTFDVYIYNMLLTPNVPIGRTAAAGFFQSVVGCITILVANAIVRKVDRQSAII</sequence>
<evidence type="ECO:0000256" key="1">
    <source>
        <dbReference type="ARBA" id="ARBA00004651"/>
    </source>
</evidence>
<organism evidence="9 10">
    <name type="scientific">Candidatus Scatomorpha intestinavium</name>
    <dbReference type="NCBI Taxonomy" id="2840922"/>
    <lineage>
        <taxon>Bacteria</taxon>
        <taxon>Bacillati</taxon>
        <taxon>Bacillota</taxon>
        <taxon>Clostridia</taxon>
        <taxon>Eubacteriales</taxon>
        <taxon>Candidatus Scatomorpha</taxon>
    </lineage>
</organism>
<evidence type="ECO:0000259" key="8">
    <source>
        <dbReference type="PROSITE" id="PS50928"/>
    </source>
</evidence>
<feature type="domain" description="ABC transmembrane type-1" evidence="8">
    <location>
        <begin position="90"/>
        <end position="309"/>
    </location>
</feature>
<dbReference type="InterPro" id="IPR000515">
    <property type="entry name" value="MetI-like"/>
</dbReference>
<evidence type="ECO:0000256" key="5">
    <source>
        <dbReference type="ARBA" id="ARBA00022989"/>
    </source>
</evidence>
<proteinExistence type="inferred from homology"/>
<dbReference type="Pfam" id="PF00528">
    <property type="entry name" value="BPD_transp_1"/>
    <property type="match status" value="1"/>
</dbReference>
<dbReference type="PANTHER" id="PTHR30193:SF44">
    <property type="entry name" value="LACTOSE TRANSPORT SYSTEM PERMEASE PROTEIN LACF"/>
    <property type="match status" value="1"/>
</dbReference>
<dbReference type="PANTHER" id="PTHR30193">
    <property type="entry name" value="ABC TRANSPORTER PERMEASE PROTEIN"/>
    <property type="match status" value="1"/>
</dbReference>
<feature type="transmembrane region" description="Helical" evidence="7">
    <location>
        <begin position="136"/>
        <end position="152"/>
    </location>
</feature>
<evidence type="ECO:0000313" key="10">
    <source>
        <dbReference type="Proteomes" id="UP000824262"/>
    </source>
</evidence>
<feature type="transmembrane region" description="Helical" evidence="7">
    <location>
        <begin position="32"/>
        <end position="50"/>
    </location>
</feature>
<feature type="transmembrane region" description="Helical" evidence="7">
    <location>
        <begin position="93"/>
        <end position="115"/>
    </location>
</feature>
<evidence type="ECO:0000256" key="3">
    <source>
        <dbReference type="ARBA" id="ARBA00022475"/>
    </source>
</evidence>
<comment type="caution">
    <text evidence="9">The sequence shown here is derived from an EMBL/GenBank/DDBJ whole genome shotgun (WGS) entry which is preliminary data.</text>
</comment>
<comment type="subcellular location">
    <subcellularLocation>
        <location evidence="1 7">Cell membrane</location>
        <topology evidence="1 7">Multi-pass membrane protein</topology>
    </subcellularLocation>
</comment>
<dbReference type="SUPFAM" id="SSF161098">
    <property type="entry name" value="MetI-like"/>
    <property type="match status" value="1"/>
</dbReference>
<comment type="similarity">
    <text evidence="7">Belongs to the binding-protein-dependent transport system permease family.</text>
</comment>
<keyword evidence="6 7" id="KW-0472">Membrane</keyword>
<dbReference type="EMBL" id="DVGA01000030">
    <property type="protein sequence ID" value="HIQ78096.1"/>
    <property type="molecule type" value="Genomic_DNA"/>
</dbReference>
<evidence type="ECO:0000256" key="4">
    <source>
        <dbReference type="ARBA" id="ARBA00022692"/>
    </source>
</evidence>
<gene>
    <name evidence="9" type="ORF">IAB77_02425</name>
</gene>
<keyword evidence="2 7" id="KW-0813">Transport</keyword>
<feature type="transmembrane region" description="Helical" evidence="7">
    <location>
        <begin position="292"/>
        <end position="313"/>
    </location>
</feature>
<evidence type="ECO:0000256" key="7">
    <source>
        <dbReference type="RuleBase" id="RU363032"/>
    </source>
</evidence>
<dbReference type="AlphaFoldDB" id="A0A9D1CS12"/>
<accession>A0A9D1CS12</accession>
<reference evidence="9" key="2">
    <citation type="journal article" date="2021" name="PeerJ">
        <title>Extensive microbial diversity within the chicken gut microbiome revealed by metagenomics and culture.</title>
        <authorList>
            <person name="Gilroy R."/>
            <person name="Ravi A."/>
            <person name="Getino M."/>
            <person name="Pursley I."/>
            <person name="Horton D.L."/>
            <person name="Alikhan N.F."/>
            <person name="Baker D."/>
            <person name="Gharbi K."/>
            <person name="Hall N."/>
            <person name="Watson M."/>
            <person name="Adriaenssens E.M."/>
            <person name="Foster-Nyarko E."/>
            <person name="Jarju S."/>
            <person name="Secka A."/>
            <person name="Antonio M."/>
            <person name="Oren A."/>
            <person name="Chaudhuri R.R."/>
            <person name="La Ragione R."/>
            <person name="Hildebrand F."/>
            <person name="Pallen M.J."/>
        </authorList>
    </citation>
    <scope>NUCLEOTIDE SEQUENCE</scope>
    <source>
        <strain evidence="9">ChiBcolR7-354</strain>
    </source>
</reference>
<dbReference type="InterPro" id="IPR051393">
    <property type="entry name" value="ABC_transporter_permease"/>
</dbReference>